<reference evidence="2 3" key="1">
    <citation type="submission" date="2020-04" db="EMBL/GenBank/DDBJ databases">
        <title>Gordonia sp. nov. TBRC 11910.</title>
        <authorList>
            <person name="Suriyachadkun C."/>
        </authorList>
    </citation>
    <scope>NUCLEOTIDE SEQUENCE [LARGE SCALE GENOMIC DNA]</scope>
    <source>
        <strain evidence="2 3">TBRC 11910</strain>
    </source>
</reference>
<accession>A0A848KPT3</accession>
<name>A0A848KPT3_9ACTN</name>
<gene>
    <name evidence="2" type="ORF">HH308_07375</name>
</gene>
<evidence type="ECO:0000313" key="3">
    <source>
        <dbReference type="Proteomes" id="UP000550729"/>
    </source>
</evidence>
<dbReference type="SUPFAM" id="SSF52980">
    <property type="entry name" value="Restriction endonuclease-like"/>
    <property type="match status" value="1"/>
</dbReference>
<keyword evidence="3" id="KW-1185">Reference proteome</keyword>
<evidence type="ECO:0000259" key="1">
    <source>
        <dbReference type="Pfam" id="PF04480"/>
    </source>
</evidence>
<dbReference type="Pfam" id="PF04480">
    <property type="entry name" value="DUF559"/>
    <property type="match status" value="1"/>
</dbReference>
<dbReference type="Proteomes" id="UP000550729">
    <property type="component" value="Unassembled WGS sequence"/>
</dbReference>
<proteinExistence type="predicted"/>
<evidence type="ECO:0000313" key="2">
    <source>
        <dbReference type="EMBL" id="NMO01034.1"/>
    </source>
</evidence>
<dbReference type="InterPro" id="IPR007569">
    <property type="entry name" value="DUF559"/>
</dbReference>
<dbReference type="EMBL" id="JABBNB010000006">
    <property type="protein sequence ID" value="NMO01034.1"/>
    <property type="molecule type" value="Genomic_DNA"/>
</dbReference>
<dbReference type="AlphaFoldDB" id="A0A848KPT3"/>
<sequence length="274" mass="31040">MDWHVYRTKQLKARGSTDWDIRKATQRGDLNPLRPGWYAAAGADPTVVAAVRAGGVLSCVSALRMYGIWVAKNCCPGLHVRLSRHGETAGVRRCHPFGPVPPTDQPVDALPAAFACAYHCMSTEEWIAAVDSALNRRLVTVDELLAAWPHVPSEVRRALDRTNGRAESGTETFARLRLQSLGFRVHCQVYIPKVGRVDLVIGRLIIECDSEGYHSSPRQRRNDYRRDRWSQIGGWLVIRIDFVDVLNHWPEVLAEIRAITRVDRHRRRTRIAPR</sequence>
<protein>
    <submittedName>
        <fullName evidence="2">DUF559 domain-containing protein</fullName>
    </submittedName>
</protein>
<comment type="caution">
    <text evidence="2">The sequence shown here is derived from an EMBL/GenBank/DDBJ whole genome shotgun (WGS) entry which is preliminary data.</text>
</comment>
<dbReference type="RefSeq" id="WP_170193543.1">
    <property type="nucleotide sequence ID" value="NZ_JABBNB010000006.1"/>
</dbReference>
<organism evidence="2 3">
    <name type="scientific">Gordonia asplenii</name>
    <dbReference type="NCBI Taxonomy" id="2725283"/>
    <lineage>
        <taxon>Bacteria</taxon>
        <taxon>Bacillati</taxon>
        <taxon>Actinomycetota</taxon>
        <taxon>Actinomycetes</taxon>
        <taxon>Mycobacteriales</taxon>
        <taxon>Gordoniaceae</taxon>
        <taxon>Gordonia</taxon>
    </lineage>
</organism>
<feature type="domain" description="DUF559" evidence="1">
    <location>
        <begin position="176"/>
        <end position="258"/>
    </location>
</feature>
<dbReference type="Gene3D" id="3.40.960.10">
    <property type="entry name" value="VSR Endonuclease"/>
    <property type="match status" value="1"/>
</dbReference>
<dbReference type="InterPro" id="IPR011335">
    <property type="entry name" value="Restrct_endonuc-II-like"/>
</dbReference>